<dbReference type="OrthoDB" id="198265at2157"/>
<dbReference type="Pfam" id="PF18545">
    <property type="entry name" value="HalOD1"/>
    <property type="match status" value="1"/>
</dbReference>
<dbReference type="STRING" id="355548.SAMN04487945_1727"/>
<gene>
    <name evidence="2" type="ORF">SAMN04487945_1727</name>
</gene>
<dbReference type="InterPro" id="IPR040624">
    <property type="entry name" value="HalOD1"/>
</dbReference>
<sequence length="94" mass="9977">MTDDNHRSHSCSGRDGTRCRFTISEYDRASIGVVEAVATATDRDAGSLPPLGRVIDPDALDDLLGRGGDVEITFEYADAEVTVQGDGTVFVTGD</sequence>
<reference evidence="2 3" key="1">
    <citation type="submission" date="2016-10" db="EMBL/GenBank/DDBJ databases">
        <authorList>
            <person name="de Groot N.N."/>
        </authorList>
    </citation>
    <scope>NUCLEOTIDE SEQUENCE [LARGE SCALE GENOMIC DNA]</scope>
    <source>
        <strain evidence="2 3">CGMCC 1.5337</strain>
    </source>
</reference>
<feature type="domain" description="Halobacterial output" evidence="1">
    <location>
        <begin position="26"/>
        <end position="92"/>
    </location>
</feature>
<protein>
    <recommendedName>
        <fullName evidence="1">Halobacterial output domain-containing protein</fullName>
    </recommendedName>
</protein>
<dbReference type="EMBL" id="FOJA01000001">
    <property type="protein sequence ID" value="SEW14322.1"/>
    <property type="molecule type" value="Genomic_DNA"/>
</dbReference>
<evidence type="ECO:0000313" key="3">
    <source>
        <dbReference type="Proteomes" id="UP000198518"/>
    </source>
</evidence>
<name>A0A1I0PJ65_9EURY</name>
<keyword evidence="3" id="KW-1185">Reference proteome</keyword>
<dbReference type="RefSeq" id="WP_177170804.1">
    <property type="nucleotide sequence ID" value="NZ_FOJA01000001.1"/>
</dbReference>
<evidence type="ECO:0000313" key="2">
    <source>
        <dbReference type="EMBL" id="SEW14322.1"/>
    </source>
</evidence>
<dbReference type="AlphaFoldDB" id="A0A1I0PJ65"/>
<dbReference type="Proteomes" id="UP000198518">
    <property type="component" value="Unassembled WGS sequence"/>
</dbReference>
<proteinExistence type="predicted"/>
<evidence type="ECO:0000259" key="1">
    <source>
        <dbReference type="Pfam" id="PF18545"/>
    </source>
</evidence>
<accession>A0A1I0PJ65</accession>
<organism evidence="2 3">
    <name type="scientific">Halobacterium jilantaiense</name>
    <dbReference type="NCBI Taxonomy" id="355548"/>
    <lineage>
        <taxon>Archaea</taxon>
        <taxon>Methanobacteriati</taxon>
        <taxon>Methanobacteriota</taxon>
        <taxon>Stenosarchaea group</taxon>
        <taxon>Halobacteria</taxon>
        <taxon>Halobacteriales</taxon>
        <taxon>Halobacteriaceae</taxon>
        <taxon>Halobacterium</taxon>
    </lineage>
</organism>